<keyword evidence="4" id="KW-1185">Reference proteome</keyword>
<feature type="compositionally biased region" description="Low complexity" evidence="1">
    <location>
        <begin position="84"/>
        <end position="93"/>
    </location>
</feature>
<accession>A0ABD3VPS1</accession>
<reference evidence="2 4" key="1">
    <citation type="submission" date="2024-11" db="EMBL/GenBank/DDBJ databases">
        <title>Chromosome-level genome assembly of the freshwater bivalve Anodonta woodiana.</title>
        <authorList>
            <person name="Chen X."/>
        </authorList>
    </citation>
    <scope>NUCLEOTIDE SEQUENCE [LARGE SCALE GENOMIC DNA]</scope>
    <source>
        <strain evidence="2">MN2024</strain>
        <tissue evidence="2">Gills</tissue>
    </source>
</reference>
<dbReference type="EMBL" id="JBJQND010000010">
    <property type="protein sequence ID" value="KAL3863472.1"/>
    <property type="molecule type" value="Genomic_DNA"/>
</dbReference>
<feature type="region of interest" description="Disordered" evidence="1">
    <location>
        <begin position="1"/>
        <end position="120"/>
    </location>
</feature>
<dbReference type="Proteomes" id="UP001634394">
    <property type="component" value="Unassembled WGS sequence"/>
</dbReference>
<name>A0ABD3VPS1_SINWO</name>
<feature type="non-terminal residue" evidence="2">
    <location>
        <position position="1"/>
    </location>
</feature>
<dbReference type="EMBL" id="JBJQND010000010">
    <property type="protein sequence ID" value="KAL3863479.1"/>
    <property type="molecule type" value="Genomic_DNA"/>
</dbReference>
<evidence type="ECO:0000313" key="2">
    <source>
        <dbReference type="EMBL" id="KAL3863472.1"/>
    </source>
</evidence>
<evidence type="ECO:0000313" key="4">
    <source>
        <dbReference type="Proteomes" id="UP001634394"/>
    </source>
</evidence>
<feature type="non-terminal residue" evidence="2">
    <location>
        <position position="193"/>
    </location>
</feature>
<gene>
    <name evidence="2" type="ORF">ACJMK2_005226</name>
    <name evidence="3" type="ORF">ACJMK2_005233</name>
</gene>
<comment type="caution">
    <text evidence="2">The sequence shown here is derived from an EMBL/GenBank/DDBJ whole genome shotgun (WGS) entry which is preliminary data.</text>
</comment>
<evidence type="ECO:0000313" key="3">
    <source>
        <dbReference type="EMBL" id="KAL3863479.1"/>
    </source>
</evidence>
<organism evidence="2 4">
    <name type="scientific">Sinanodonta woodiana</name>
    <name type="common">Chinese pond mussel</name>
    <name type="synonym">Anodonta woodiana</name>
    <dbReference type="NCBI Taxonomy" id="1069815"/>
    <lineage>
        <taxon>Eukaryota</taxon>
        <taxon>Metazoa</taxon>
        <taxon>Spiralia</taxon>
        <taxon>Lophotrochozoa</taxon>
        <taxon>Mollusca</taxon>
        <taxon>Bivalvia</taxon>
        <taxon>Autobranchia</taxon>
        <taxon>Heteroconchia</taxon>
        <taxon>Palaeoheterodonta</taxon>
        <taxon>Unionida</taxon>
        <taxon>Unionoidea</taxon>
        <taxon>Unionidae</taxon>
        <taxon>Unioninae</taxon>
        <taxon>Sinanodonta</taxon>
    </lineage>
</organism>
<proteinExistence type="predicted"/>
<dbReference type="AlphaFoldDB" id="A0ABD3VPS1"/>
<feature type="compositionally biased region" description="Polar residues" evidence="1">
    <location>
        <begin position="49"/>
        <end position="83"/>
    </location>
</feature>
<sequence>STRGKFVHVDGVMTGPSPSPNTNNSSSVKPPSSSQLTSRLASSTPPPNNVSDRLTPPQSTLTPHNNYSQSLTTLSPRPTLNGTLGSLPPLNGTSPPPPPVVGRRRRDTLSDGGMPLGTPMTTPPPNVIGTLMPPAPAQIIVLLELKMRPDAKFTEEEVRIGLSEAVKEIITRNPYAEIIANVDLPSLSVYFSQ</sequence>
<protein>
    <submittedName>
        <fullName evidence="2">Uncharacterized protein</fullName>
    </submittedName>
</protein>
<evidence type="ECO:0000256" key="1">
    <source>
        <dbReference type="SAM" id="MobiDB-lite"/>
    </source>
</evidence>
<feature type="compositionally biased region" description="Low complexity" evidence="1">
    <location>
        <begin position="20"/>
        <end position="43"/>
    </location>
</feature>